<keyword evidence="4" id="KW-1185">Reference proteome</keyword>
<feature type="domain" description="Response regulatory" evidence="2">
    <location>
        <begin position="6"/>
        <end position="129"/>
    </location>
</feature>
<dbReference type="GO" id="GO:0000160">
    <property type="term" value="P:phosphorelay signal transduction system"/>
    <property type="evidence" value="ECO:0007669"/>
    <property type="project" value="InterPro"/>
</dbReference>
<dbReference type="Proteomes" id="UP000295260">
    <property type="component" value="Unassembled WGS sequence"/>
</dbReference>
<dbReference type="AlphaFoldDB" id="A0A4R6QEW7"/>
<dbReference type="PANTHER" id="PTHR44520">
    <property type="entry name" value="RESPONSE REGULATOR RCP1-RELATED"/>
    <property type="match status" value="1"/>
</dbReference>
<dbReference type="InterPro" id="IPR052893">
    <property type="entry name" value="TCS_response_regulator"/>
</dbReference>
<gene>
    <name evidence="3" type="ORF">BC748_0669</name>
</gene>
<feature type="modified residue" description="4-aspartylphosphate" evidence="1">
    <location>
        <position position="63"/>
    </location>
</feature>
<dbReference type="OrthoDB" id="673128at2"/>
<dbReference type="PROSITE" id="PS50110">
    <property type="entry name" value="RESPONSE_REGULATORY"/>
    <property type="match status" value="1"/>
</dbReference>
<dbReference type="Gene3D" id="3.40.50.2300">
    <property type="match status" value="1"/>
</dbReference>
<dbReference type="Pfam" id="PF00072">
    <property type="entry name" value="Response_reg"/>
    <property type="match status" value="1"/>
</dbReference>
<keyword evidence="1" id="KW-0597">Phosphoprotein</keyword>
<dbReference type="SMART" id="SM00448">
    <property type="entry name" value="REC"/>
    <property type="match status" value="1"/>
</dbReference>
<dbReference type="InterPro" id="IPR011006">
    <property type="entry name" value="CheY-like_superfamily"/>
</dbReference>
<proteinExistence type="predicted"/>
<evidence type="ECO:0000259" key="2">
    <source>
        <dbReference type="PROSITE" id="PS50110"/>
    </source>
</evidence>
<evidence type="ECO:0000313" key="3">
    <source>
        <dbReference type="EMBL" id="TDP61061.1"/>
    </source>
</evidence>
<comment type="caution">
    <text evidence="3">The sequence shown here is derived from an EMBL/GenBank/DDBJ whole genome shotgun (WGS) entry which is preliminary data.</text>
</comment>
<dbReference type="PANTHER" id="PTHR44520:SF2">
    <property type="entry name" value="RESPONSE REGULATOR RCP1"/>
    <property type="match status" value="1"/>
</dbReference>
<dbReference type="InterPro" id="IPR001789">
    <property type="entry name" value="Sig_transdc_resp-reg_receiver"/>
</dbReference>
<accession>A0A4R6QEW7</accession>
<reference evidence="3 4" key="1">
    <citation type="submission" date="2019-03" db="EMBL/GenBank/DDBJ databases">
        <title>Genomic Encyclopedia of Archaeal and Bacterial Type Strains, Phase II (KMG-II): from individual species to whole genera.</title>
        <authorList>
            <person name="Goeker M."/>
        </authorList>
    </citation>
    <scope>NUCLEOTIDE SEQUENCE [LARGE SCALE GENOMIC DNA]</scope>
    <source>
        <strain evidence="3 4">DSM 25687</strain>
    </source>
</reference>
<protein>
    <submittedName>
        <fullName evidence="3">Response regulator receiver domain-containing protein</fullName>
    </submittedName>
</protein>
<dbReference type="SUPFAM" id="SSF52172">
    <property type="entry name" value="CheY-like"/>
    <property type="match status" value="1"/>
</dbReference>
<dbReference type="RefSeq" id="WP_133532010.1">
    <property type="nucleotide sequence ID" value="NZ_SNXR01000011.1"/>
</dbReference>
<sequence>MSDKKSIFVIDDDAIFVFVLKKLFLKMENNTPLETFSNGYLALEVLKEKFSKNEKLPDIIFLDINMPMLDGWQFLDEIELLPFGDSLNVYVTSSTIDTTEIEKVSLYKTVREFVSKPISLAELNRIIMN</sequence>
<evidence type="ECO:0000313" key="4">
    <source>
        <dbReference type="Proteomes" id="UP000295260"/>
    </source>
</evidence>
<evidence type="ECO:0000256" key="1">
    <source>
        <dbReference type="PROSITE-ProRule" id="PRU00169"/>
    </source>
</evidence>
<organism evidence="3 4">
    <name type="scientific">Flavobacterium dankookense</name>
    <dbReference type="NCBI Taxonomy" id="706186"/>
    <lineage>
        <taxon>Bacteria</taxon>
        <taxon>Pseudomonadati</taxon>
        <taxon>Bacteroidota</taxon>
        <taxon>Flavobacteriia</taxon>
        <taxon>Flavobacteriales</taxon>
        <taxon>Flavobacteriaceae</taxon>
        <taxon>Flavobacterium</taxon>
    </lineage>
</organism>
<dbReference type="EMBL" id="SNXR01000011">
    <property type="protein sequence ID" value="TDP61061.1"/>
    <property type="molecule type" value="Genomic_DNA"/>
</dbReference>
<name>A0A4R6QEW7_9FLAO</name>